<proteinExistence type="predicted"/>
<sequence>MAEHGPTTHPARSGTDPDSFSTNANALDRLIDRLHAAIDLEALVAPRFFDISLSSIAHETADAWASCETSAMHFLSRAHLHPAHALAAEHLLDVLHDRGCDRERLCAAPVALLSAAGRLAGQEDIESIVLVRQLSHLAGLLRAVVEEAARSFEADPDPEQPAAPILHA</sequence>
<gene>
    <name evidence="1" type="ORF">RISW2_06635</name>
</gene>
<accession>X7F8N4</accession>
<dbReference type="RefSeq" id="WP_043771876.1">
    <property type="nucleotide sequence ID" value="NZ_JAME01000019.1"/>
</dbReference>
<comment type="caution">
    <text evidence="1">The sequence shown here is derived from an EMBL/GenBank/DDBJ whole genome shotgun (WGS) entry which is preliminary data.</text>
</comment>
<dbReference type="Proteomes" id="UP000023430">
    <property type="component" value="Unassembled WGS sequence"/>
</dbReference>
<reference evidence="1 2" key="1">
    <citation type="submission" date="2014-01" db="EMBL/GenBank/DDBJ databases">
        <title>Roseivivax isoporae LMG 25204 Genome Sequencing.</title>
        <authorList>
            <person name="Lai Q."/>
            <person name="Li G."/>
            <person name="Shao Z."/>
        </authorList>
    </citation>
    <scope>NUCLEOTIDE SEQUENCE [LARGE SCALE GENOMIC DNA]</scope>
    <source>
        <strain evidence="1 2">LMG 25204</strain>
    </source>
</reference>
<dbReference type="OrthoDB" id="7860467at2"/>
<keyword evidence="2" id="KW-1185">Reference proteome</keyword>
<name>X7F8N4_9RHOB</name>
<evidence type="ECO:0000313" key="2">
    <source>
        <dbReference type="Proteomes" id="UP000023430"/>
    </source>
</evidence>
<dbReference type="EMBL" id="JAME01000019">
    <property type="protein sequence ID" value="ETX28451.1"/>
    <property type="molecule type" value="Genomic_DNA"/>
</dbReference>
<dbReference type="eggNOG" id="ENOG502ZY90">
    <property type="taxonomic scope" value="Bacteria"/>
</dbReference>
<evidence type="ECO:0000313" key="1">
    <source>
        <dbReference type="EMBL" id="ETX28451.1"/>
    </source>
</evidence>
<protein>
    <submittedName>
        <fullName evidence="1">Uncharacterized protein</fullName>
    </submittedName>
</protein>
<dbReference type="AlphaFoldDB" id="X7F8N4"/>
<organism evidence="1 2">
    <name type="scientific">Roseivivax isoporae LMG 25204</name>
    <dbReference type="NCBI Taxonomy" id="1449351"/>
    <lineage>
        <taxon>Bacteria</taxon>
        <taxon>Pseudomonadati</taxon>
        <taxon>Pseudomonadota</taxon>
        <taxon>Alphaproteobacteria</taxon>
        <taxon>Rhodobacterales</taxon>
        <taxon>Roseobacteraceae</taxon>
        <taxon>Roseivivax</taxon>
    </lineage>
</organism>
<dbReference type="STRING" id="1449351.RISW2_06635"/>